<dbReference type="AlphaFoldDB" id="A0A9N8HTJ2"/>
<feature type="domain" description="Fatty acid hydroxylase" evidence="1">
    <location>
        <begin position="3"/>
        <end position="124"/>
    </location>
</feature>
<dbReference type="GO" id="GO:0016491">
    <property type="term" value="F:oxidoreductase activity"/>
    <property type="evidence" value="ECO:0007669"/>
    <property type="project" value="InterPro"/>
</dbReference>
<accession>A0A9N8HTJ2</accession>
<comment type="caution">
    <text evidence="2">The sequence shown here is derived from an EMBL/GenBank/DDBJ whole genome shotgun (WGS) entry which is preliminary data.</text>
</comment>
<evidence type="ECO:0000259" key="1">
    <source>
        <dbReference type="Pfam" id="PF04116"/>
    </source>
</evidence>
<dbReference type="EMBL" id="CAICTM010001596">
    <property type="protein sequence ID" value="CAB9524877.1"/>
    <property type="molecule type" value="Genomic_DNA"/>
</dbReference>
<reference evidence="2" key="1">
    <citation type="submission" date="2020-06" db="EMBL/GenBank/DDBJ databases">
        <authorList>
            <consortium name="Plant Systems Biology data submission"/>
        </authorList>
    </citation>
    <scope>NUCLEOTIDE SEQUENCE</scope>
    <source>
        <strain evidence="2">D6</strain>
    </source>
</reference>
<sequence length="160" mass="18510">MFIAYPFWRDIHFFLYHYPMHIEPFYKWIHAHHHRSWNTGPWSGLSMTPMESSITFTGPSIPCLITAAHPLLFFYANMLAFVNPVYGHHGHEEFAGSYFHYLHHSRVTCNYGMTFTPVDLLTGTWCSGTNEDAYLAKVEKGRPEGWTPNGDHTWGTINAD</sequence>
<proteinExistence type="predicted"/>
<keyword evidence="3" id="KW-1185">Reference proteome</keyword>
<dbReference type="GO" id="GO:0008610">
    <property type="term" value="P:lipid biosynthetic process"/>
    <property type="evidence" value="ECO:0007669"/>
    <property type="project" value="InterPro"/>
</dbReference>
<protein>
    <submittedName>
        <fullName evidence="2">Sterol desaturase</fullName>
    </submittedName>
</protein>
<dbReference type="OrthoDB" id="199349at2759"/>
<dbReference type="InterPro" id="IPR006694">
    <property type="entry name" value="Fatty_acid_hydroxylase"/>
</dbReference>
<name>A0A9N8HTJ2_9STRA</name>
<dbReference type="Pfam" id="PF04116">
    <property type="entry name" value="FA_hydroxylase"/>
    <property type="match status" value="1"/>
</dbReference>
<dbReference type="GO" id="GO:0005506">
    <property type="term" value="F:iron ion binding"/>
    <property type="evidence" value="ECO:0007669"/>
    <property type="project" value="InterPro"/>
</dbReference>
<dbReference type="Proteomes" id="UP001153069">
    <property type="component" value="Unassembled WGS sequence"/>
</dbReference>
<evidence type="ECO:0000313" key="2">
    <source>
        <dbReference type="EMBL" id="CAB9524877.1"/>
    </source>
</evidence>
<organism evidence="2 3">
    <name type="scientific">Seminavis robusta</name>
    <dbReference type="NCBI Taxonomy" id="568900"/>
    <lineage>
        <taxon>Eukaryota</taxon>
        <taxon>Sar</taxon>
        <taxon>Stramenopiles</taxon>
        <taxon>Ochrophyta</taxon>
        <taxon>Bacillariophyta</taxon>
        <taxon>Bacillariophyceae</taxon>
        <taxon>Bacillariophycidae</taxon>
        <taxon>Naviculales</taxon>
        <taxon>Naviculaceae</taxon>
        <taxon>Seminavis</taxon>
    </lineage>
</organism>
<evidence type="ECO:0000313" key="3">
    <source>
        <dbReference type="Proteomes" id="UP001153069"/>
    </source>
</evidence>
<gene>
    <name evidence="2" type="ORF">SEMRO_1598_G284960.1</name>
</gene>